<evidence type="ECO:0000256" key="1">
    <source>
        <dbReference type="SAM" id="Coils"/>
    </source>
</evidence>
<dbReference type="Gene3D" id="3.40.250.10">
    <property type="entry name" value="Rhodanese-like domain"/>
    <property type="match status" value="1"/>
</dbReference>
<dbReference type="PROSITE" id="PS50206">
    <property type="entry name" value="RHODANESE_3"/>
    <property type="match status" value="1"/>
</dbReference>
<dbReference type="PANTHER" id="PTHR11635">
    <property type="entry name" value="CAMP-DEPENDENT PROTEIN KINASE REGULATORY CHAIN"/>
    <property type="match status" value="1"/>
</dbReference>
<dbReference type="GO" id="GO:0005829">
    <property type="term" value="C:cytosol"/>
    <property type="evidence" value="ECO:0007669"/>
    <property type="project" value="TreeGrafter"/>
</dbReference>
<dbReference type="CDD" id="cd00038">
    <property type="entry name" value="CAP_ED"/>
    <property type="match status" value="2"/>
</dbReference>
<protein>
    <recommendedName>
        <fullName evidence="7">Cyclic nucleotide-binding domain-containing protein</fullName>
    </recommendedName>
</protein>
<dbReference type="PROSITE" id="PS50042">
    <property type="entry name" value="CNMP_BINDING_3"/>
    <property type="match status" value="2"/>
</dbReference>
<dbReference type="InterPro" id="IPR018490">
    <property type="entry name" value="cNMP-bd_dom_sf"/>
</dbReference>
<feature type="coiled-coil region" evidence="1">
    <location>
        <begin position="378"/>
        <end position="451"/>
    </location>
</feature>
<dbReference type="SUPFAM" id="SSF52821">
    <property type="entry name" value="Rhodanese/Cell cycle control phosphatase"/>
    <property type="match status" value="1"/>
</dbReference>
<sequence length="973" mass="108918">MSASNQRIEINQLRHLELLRELNADRLQELADKSRVIELLADREVFKQGDVDNRTLYLLSGELKLSNSSGATMVLKSNHQAAHSPIDTESPRIITAHTRTDVQLLSIDSDLLDMALNWGDDEGSYEVEEIDFSDDADWISQLLYTQGLLNLPPQSIQALVTRLQEVPLASGDVVLKEGEEDDFYYIIKQGRCQVSRVMPGDSEATTLCELKAGEGFGEEALITQGRRNATVTMIEDGVLLKLDKSDFNSLIASFLVAQVNGKEAHELLSTGTVLLDVRTPEEYHQNGVGRSMPIALLRREMSHFDPDRKYIVVCDDGKRSAAAAFLMRRMGMNVHALQGGLVMHRQAIEESLEKQGGKKAAPTAATEGVASPVKTTAAVRGEDELTLLKKQNLRLQNEVKKAEQQASTVKSQLESALTQQLRQTDESKQAHRRVATELAALRQQMETMQQSTGEEGETFNQQLGEIKGELEQALQRAVAAETTQGTLEQQISRLHDDMTLQRSDAEQRANEQNENLERANALLESLRREHTEALEAQQCEIEQAQQRSGQAESELNAHSATIESLKSSYAESEQKLQNELQQARERVADAESALADREASLDAVKGEQSQSLSQLEEGVEAAKTRAVEAERAAEQLKTSHSDELVKLQQELEQHQLQLSESEAALAVQRTEMEQLQSEQQSVITGLESELGEMRERANGAESRQQQLEQDRASLEATIARQKDEVELSRQQFEAELAAVQEEVVSLRTRIAELGNENERVRVEFEAEIGQLTVALDHARRESERHAITLSEAEQREAELKRELDEQQRALDEIREQHKHEIETALLKIKQLHGEKAQLSNELTSVQSESEQMRSQLTDESEGNASQMAELRVLFEQYKRENAKLKAEIVAKSIAEQSAPADVDARSAANARRRRHATRTASSAWMQLSSENNEGEKKSEVDWNEMPTFEMGAEYGEEDVPPPIDPGWTRIKTK</sequence>
<dbReference type="PANTHER" id="PTHR11635:SF152">
    <property type="entry name" value="CAMP-DEPENDENT PROTEIN KINASE TYPE I REGULATORY SUBUNIT-RELATED"/>
    <property type="match status" value="1"/>
</dbReference>
<dbReference type="GO" id="GO:0030552">
    <property type="term" value="F:cAMP binding"/>
    <property type="evidence" value="ECO:0007669"/>
    <property type="project" value="TreeGrafter"/>
</dbReference>
<dbReference type="SUPFAM" id="SSF51206">
    <property type="entry name" value="cAMP-binding domain-like"/>
    <property type="match status" value="2"/>
</dbReference>
<feature type="region of interest" description="Disordered" evidence="2">
    <location>
        <begin position="897"/>
        <end position="973"/>
    </location>
</feature>
<dbReference type="InterPro" id="IPR001763">
    <property type="entry name" value="Rhodanese-like_dom"/>
</dbReference>
<keyword evidence="1" id="KW-0175">Coiled coil</keyword>
<dbReference type="Pfam" id="PF00027">
    <property type="entry name" value="cNMP_binding"/>
    <property type="match status" value="1"/>
</dbReference>
<name>A0A1T2L8I1_9GAMM</name>
<evidence type="ECO:0008006" key="7">
    <source>
        <dbReference type="Google" id="ProtNLM"/>
    </source>
</evidence>
<dbReference type="InterPro" id="IPR050503">
    <property type="entry name" value="cAMP-dep_PK_reg_su-like"/>
</dbReference>
<dbReference type="GO" id="GO:0034236">
    <property type="term" value="F:protein kinase A catalytic subunit binding"/>
    <property type="evidence" value="ECO:0007669"/>
    <property type="project" value="TreeGrafter"/>
</dbReference>
<dbReference type="Proteomes" id="UP000191110">
    <property type="component" value="Unassembled WGS sequence"/>
</dbReference>
<dbReference type="InterPro" id="IPR036873">
    <property type="entry name" value="Rhodanese-like_dom_sf"/>
</dbReference>
<dbReference type="Gene3D" id="2.60.120.10">
    <property type="entry name" value="Jelly Rolls"/>
    <property type="match status" value="2"/>
</dbReference>
<evidence type="ECO:0000256" key="2">
    <source>
        <dbReference type="SAM" id="MobiDB-lite"/>
    </source>
</evidence>
<feature type="region of interest" description="Disordered" evidence="2">
    <location>
        <begin position="353"/>
        <end position="372"/>
    </location>
</feature>
<comment type="caution">
    <text evidence="5">The sequence shown here is derived from an EMBL/GenBank/DDBJ whole genome shotgun (WGS) entry which is preliminary data.</text>
</comment>
<evidence type="ECO:0000259" key="3">
    <source>
        <dbReference type="PROSITE" id="PS50042"/>
    </source>
</evidence>
<feature type="compositionally biased region" description="Basic and acidic residues" evidence="2">
    <location>
        <begin position="572"/>
        <end position="600"/>
    </location>
</feature>
<reference evidence="5 6" key="1">
    <citation type="submission" date="2016-11" db="EMBL/GenBank/DDBJ databases">
        <title>Mixed transmission modes and dynamic genome evolution in an obligate animal-bacterial symbiosis.</title>
        <authorList>
            <person name="Russell S.L."/>
            <person name="Corbett-Detig R.B."/>
            <person name="Cavanaugh C.M."/>
        </authorList>
    </citation>
    <scope>NUCLEOTIDE SEQUENCE [LARGE SCALE GENOMIC DNA]</scope>
    <source>
        <strain evidence="5">Sveles-Q1</strain>
    </source>
</reference>
<dbReference type="InterPro" id="IPR000595">
    <property type="entry name" value="cNMP-bd_dom"/>
</dbReference>
<dbReference type="OrthoDB" id="9814704at2"/>
<evidence type="ECO:0000259" key="4">
    <source>
        <dbReference type="PROSITE" id="PS50206"/>
    </source>
</evidence>
<feature type="region of interest" description="Disordered" evidence="2">
    <location>
        <begin position="839"/>
        <end position="863"/>
    </location>
</feature>
<accession>A0A1T2L8I1</accession>
<feature type="region of interest" description="Disordered" evidence="2">
    <location>
        <begin position="566"/>
        <end position="617"/>
    </location>
</feature>
<feature type="domain" description="Rhodanese" evidence="4">
    <location>
        <begin position="268"/>
        <end position="353"/>
    </location>
</feature>
<feature type="compositionally biased region" description="Low complexity" evidence="2">
    <location>
        <begin position="918"/>
        <end position="931"/>
    </location>
</feature>
<feature type="domain" description="Cyclic nucleotide-binding" evidence="3">
    <location>
        <begin position="147"/>
        <end position="251"/>
    </location>
</feature>
<evidence type="ECO:0000313" key="5">
    <source>
        <dbReference type="EMBL" id="OOZ41427.1"/>
    </source>
</evidence>
<evidence type="ECO:0000313" key="6">
    <source>
        <dbReference type="Proteomes" id="UP000191110"/>
    </source>
</evidence>
<keyword evidence="6" id="KW-1185">Reference proteome</keyword>
<feature type="domain" description="Cyclic nucleotide-binding" evidence="3">
    <location>
        <begin position="18"/>
        <end position="116"/>
    </location>
</feature>
<dbReference type="AlphaFoldDB" id="A0A1T2L8I1"/>
<dbReference type="GO" id="GO:0005952">
    <property type="term" value="C:cAMP-dependent protein kinase complex"/>
    <property type="evidence" value="ECO:0007669"/>
    <property type="project" value="InterPro"/>
</dbReference>
<feature type="compositionally biased region" description="Low complexity" evidence="2">
    <location>
        <begin position="897"/>
        <end position="909"/>
    </location>
</feature>
<dbReference type="RefSeq" id="WP_078482802.1">
    <property type="nucleotide sequence ID" value="NZ_MPRL01000010.1"/>
</dbReference>
<dbReference type="SMART" id="SM00100">
    <property type="entry name" value="cNMP"/>
    <property type="match status" value="2"/>
</dbReference>
<organism evidence="5 6">
    <name type="scientific">Solemya pervernicosa gill symbiont</name>
    <dbReference type="NCBI Taxonomy" id="642797"/>
    <lineage>
        <taxon>Bacteria</taxon>
        <taxon>Pseudomonadati</taxon>
        <taxon>Pseudomonadota</taxon>
        <taxon>Gammaproteobacteria</taxon>
        <taxon>sulfur-oxidizing symbionts</taxon>
    </lineage>
</organism>
<dbReference type="InterPro" id="IPR014710">
    <property type="entry name" value="RmlC-like_jellyroll"/>
</dbReference>
<dbReference type="SMART" id="SM00450">
    <property type="entry name" value="RHOD"/>
    <property type="match status" value="1"/>
</dbReference>
<gene>
    <name evidence="5" type="ORF">BOW53_04040</name>
</gene>
<proteinExistence type="predicted"/>
<dbReference type="EMBL" id="MPRL01000010">
    <property type="protein sequence ID" value="OOZ41427.1"/>
    <property type="molecule type" value="Genomic_DNA"/>
</dbReference>
<dbReference type="Pfam" id="PF00581">
    <property type="entry name" value="Rhodanese"/>
    <property type="match status" value="1"/>
</dbReference>
<dbReference type="GO" id="GO:0004862">
    <property type="term" value="F:cAMP-dependent protein kinase inhibitor activity"/>
    <property type="evidence" value="ECO:0007669"/>
    <property type="project" value="TreeGrafter"/>
</dbReference>
<dbReference type="CDD" id="cd00158">
    <property type="entry name" value="RHOD"/>
    <property type="match status" value="1"/>
</dbReference>